<dbReference type="EMBL" id="CACVBM020000832">
    <property type="protein sequence ID" value="CAA7023890.1"/>
    <property type="molecule type" value="Genomic_DNA"/>
</dbReference>
<sequence length="101" mass="11622">MRSVSAGRENSNRAEWNARPGDDVHCSAGLYYRVRIGRQWTTLGQDETRTDRPYRSIREVIAFPRPDFTFERESADGAEQSRHNPSAIDQTLVIHTGFNRI</sequence>
<name>A0A6D2LL15_9BRAS</name>
<evidence type="ECO:0000313" key="2">
    <source>
        <dbReference type="EMBL" id="CAA7023890.1"/>
    </source>
</evidence>
<dbReference type="EMBL" id="CACVBM020001928">
    <property type="protein sequence ID" value="CAA7062142.1"/>
    <property type="molecule type" value="Genomic_DNA"/>
</dbReference>
<proteinExistence type="predicted"/>
<accession>A0A6D2LL15</accession>
<feature type="region of interest" description="Disordered" evidence="1">
    <location>
        <begin position="1"/>
        <end position="21"/>
    </location>
</feature>
<evidence type="ECO:0000256" key="1">
    <source>
        <dbReference type="SAM" id="MobiDB-lite"/>
    </source>
</evidence>
<evidence type="ECO:0000313" key="4">
    <source>
        <dbReference type="Proteomes" id="UP000467841"/>
    </source>
</evidence>
<protein>
    <submittedName>
        <fullName evidence="3">Uncharacterized protein</fullName>
    </submittedName>
</protein>
<reference evidence="3 4" key="1">
    <citation type="submission" date="2020-01" db="EMBL/GenBank/DDBJ databases">
        <authorList>
            <person name="Mishra B."/>
        </authorList>
    </citation>
    <scope>NUCLEOTIDE SEQUENCE [LARGE SCALE GENOMIC DNA]</scope>
</reference>
<gene>
    <name evidence="2" type="ORF">MERR_LOCUS11125</name>
    <name evidence="3" type="ORF">MERR_LOCUS49378</name>
</gene>
<evidence type="ECO:0000313" key="3">
    <source>
        <dbReference type="EMBL" id="CAA7062142.1"/>
    </source>
</evidence>
<keyword evidence="4" id="KW-1185">Reference proteome</keyword>
<dbReference type="Proteomes" id="UP000467841">
    <property type="component" value="Unassembled WGS sequence"/>
</dbReference>
<dbReference type="AlphaFoldDB" id="A0A6D2LL15"/>
<organism evidence="3 4">
    <name type="scientific">Microthlaspi erraticum</name>
    <dbReference type="NCBI Taxonomy" id="1685480"/>
    <lineage>
        <taxon>Eukaryota</taxon>
        <taxon>Viridiplantae</taxon>
        <taxon>Streptophyta</taxon>
        <taxon>Embryophyta</taxon>
        <taxon>Tracheophyta</taxon>
        <taxon>Spermatophyta</taxon>
        <taxon>Magnoliopsida</taxon>
        <taxon>eudicotyledons</taxon>
        <taxon>Gunneridae</taxon>
        <taxon>Pentapetalae</taxon>
        <taxon>rosids</taxon>
        <taxon>malvids</taxon>
        <taxon>Brassicales</taxon>
        <taxon>Brassicaceae</taxon>
        <taxon>Coluteocarpeae</taxon>
        <taxon>Microthlaspi</taxon>
    </lineage>
</organism>